<dbReference type="Pfam" id="PF04505">
    <property type="entry name" value="CD225"/>
    <property type="match status" value="1"/>
</dbReference>
<accession>A0AAN9GLI8</accession>
<dbReference type="InterPro" id="IPR051423">
    <property type="entry name" value="CD225/Dispanin"/>
</dbReference>
<dbReference type="PANTHER" id="PTHR14948">
    <property type="entry name" value="NG5"/>
    <property type="match status" value="1"/>
</dbReference>
<dbReference type="EMBL" id="JBAMIC010000002">
    <property type="protein sequence ID" value="KAK7112381.1"/>
    <property type="molecule type" value="Genomic_DNA"/>
</dbReference>
<evidence type="ECO:0000256" key="3">
    <source>
        <dbReference type="ARBA" id="ARBA00022692"/>
    </source>
</evidence>
<dbReference type="GO" id="GO:0016020">
    <property type="term" value="C:membrane"/>
    <property type="evidence" value="ECO:0007669"/>
    <property type="project" value="UniProtKB-SubCell"/>
</dbReference>
<sequence length="140" mass="15324">MICYSAPASSEMEMSSVRKANHSSASTATTTYYDRNHEEDWCSKVVTTQPDGMTLSQHTPREPRNYMGLAVVVLVCFNIPFGIIAVILSVKANKDFQKGNNSKARVKGKASMVFSVLGIVSTMTAIFLVIFWPAIVPDNG</sequence>
<feature type="transmembrane region" description="Helical" evidence="6">
    <location>
        <begin position="111"/>
        <end position="135"/>
    </location>
</feature>
<evidence type="ECO:0000256" key="1">
    <source>
        <dbReference type="ARBA" id="ARBA00004370"/>
    </source>
</evidence>
<comment type="caution">
    <text evidence="7">The sequence shown here is derived from an EMBL/GenBank/DDBJ whole genome shotgun (WGS) entry which is preliminary data.</text>
</comment>
<proteinExistence type="inferred from homology"/>
<feature type="transmembrane region" description="Helical" evidence="6">
    <location>
        <begin position="66"/>
        <end position="90"/>
    </location>
</feature>
<reference evidence="7 8" key="1">
    <citation type="submission" date="2024-02" db="EMBL/GenBank/DDBJ databases">
        <title>Chromosome-scale genome assembly of the rough periwinkle Littorina saxatilis.</title>
        <authorList>
            <person name="De Jode A."/>
            <person name="Faria R."/>
            <person name="Formenti G."/>
            <person name="Sims Y."/>
            <person name="Smith T.P."/>
            <person name="Tracey A."/>
            <person name="Wood J.M.D."/>
            <person name="Zagrodzka Z.B."/>
            <person name="Johannesson K."/>
            <person name="Butlin R.K."/>
            <person name="Leder E.H."/>
        </authorList>
    </citation>
    <scope>NUCLEOTIDE SEQUENCE [LARGE SCALE GENOMIC DNA]</scope>
    <source>
        <strain evidence="7">Snail1</strain>
        <tissue evidence="7">Muscle</tissue>
    </source>
</reference>
<comment type="subcellular location">
    <subcellularLocation>
        <location evidence="1">Membrane</location>
    </subcellularLocation>
</comment>
<evidence type="ECO:0000313" key="8">
    <source>
        <dbReference type="Proteomes" id="UP001374579"/>
    </source>
</evidence>
<dbReference type="PANTHER" id="PTHR14948:SF25">
    <property type="entry name" value="DUF4190 DOMAIN-CONTAINING PROTEIN"/>
    <property type="match status" value="1"/>
</dbReference>
<evidence type="ECO:0000256" key="6">
    <source>
        <dbReference type="SAM" id="Phobius"/>
    </source>
</evidence>
<gene>
    <name evidence="7" type="ORF">V1264_011847</name>
</gene>
<name>A0AAN9GLI8_9CAEN</name>
<dbReference type="InterPro" id="IPR007593">
    <property type="entry name" value="CD225/Dispanin_fam"/>
</dbReference>
<keyword evidence="3 6" id="KW-0812">Transmembrane</keyword>
<dbReference type="AlphaFoldDB" id="A0AAN9GLI8"/>
<keyword evidence="4 6" id="KW-1133">Transmembrane helix</keyword>
<evidence type="ECO:0000256" key="5">
    <source>
        <dbReference type="ARBA" id="ARBA00023136"/>
    </source>
</evidence>
<keyword evidence="5 6" id="KW-0472">Membrane</keyword>
<protein>
    <submittedName>
        <fullName evidence="7">Uncharacterized protein</fullName>
    </submittedName>
</protein>
<evidence type="ECO:0000313" key="7">
    <source>
        <dbReference type="EMBL" id="KAK7112381.1"/>
    </source>
</evidence>
<dbReference type="Proteomes" id="UP001374579">
    <property type="component" value="Unassembled WGS sequence"/>
</dbReference>
<evidence type="ECO:0000256" key="4">
    <source>
        <dbReference type="ARBA" id="ARBA00022989"/>
    </source>
</evidence>
<evidence type="ECO:0000256" key="2">
    <source>
        <dbReference type="ARBA" id="ARBA00006843"/>
    </source>
</evidence>
<keyword evidence="8" id="KW-1185">Reference proteome</keyword>
<organism evidence="7 8">
    <name type="scientific">Littorina saxatilis</name>
    <dbReference type="NCBI Taxonomy" id="31220"/>
    <lineage>
        <taxon>Eukaryota</taxon>
        <taxon>Metazoa</taxon>
        <taxon>Spiralia</taxon>
        <taxon>Lophotrochozoa</taxon>
        <taxon>Mollusca</taxon>
        <taxon>Gastropoda</taxon>
        <taxon>Caenogastropoda</taxon>
        <taxon>Littorinimorpha</taxon>
        <taxon>Littorinoidea</taxon>
        <taxon>Littorinidae</taxon>
        <taxon>Littorina</taxon>
    </lineage>
</organism>
<comment type="similarity">
    <text evidence="2">Belongs to the CD225/Dispanin family.</text>
</comment>